<proteinExistence type="predicted"/>
<dbReference type="Proteomes" id="UP000178259">
    <property type="component" value="Unassembled WGS sequence"/>
</dbReference>
<gene>
    <name evidence="1" type="ORF">A3E61_02040</name>
</gene>
<comment type="caution">
    <text evidence="1">The sequence shown here is derived from an EMBL/GenBank/DDBJ whole genome shotgun (WGS) entry which is preliminary data.</text>
</comment>
<dbReference type="AlphaFoldDB" id="A0A1G1Z5Q6"/>
<name>A0A1G1Z5Q6_9BACT</name>
<evidence type="ECO:0000313" key="2">
    <source>
        <dbReference type="Proteomes" id="UP000178259"/>
    </source>
</evidence>
<organism evidence="1 2">
    <name type="scientific">Candidatus Colwellbacteria bacterium RIFCSPHIGHO2_12_FULL_43_12</name>
    <dbReference type="NCBI Taxonomy" id="1797688"/>
    <lineage>
        <taxon>Bacteria</taxon>
        <taxon>Candidatus Colwelliibacteriota</taxon>
    </lineage>
</organism>
<sequence>MKKNIIPTIIAALALALVVVVLLWPRFSSIPPGGGGACTMEAKLCPDGISYVGRTGPNCEFAACPALVDKYKDWKVSTDEKQGITFKYPDSLGTEFVLPNDWPPIITISSGALTCEEGESITDDGIPSSVVKKVIGDRTYCLESGGEGAAGSVYIYSSYATTKSNKFITVDFTLRYPRCENYIEPNKSNCLKEQKDIDLDGVVDGIAETMSFE</sequence>
<protein>
    <submittedName>
        <fullName evidence="1">Uncharacterized protein</fullName>
    </submittedName>
</protein>
<evidence type="ECO:0000313" key="1">
    <source>
        <dbReference type="EMBL" id="OGY59007.1"/>
    </source>
</evidence>
<dbReference type="EMBL" id="MHIW01000005">
    <property type="protein sequence ID" value="OGY59007.1"/>
    <property type="molecule type" value="Genomic_DNA"/>
</dbReference>
<reference evidence="1 2" key="1">
    <citation type="journal article" date="2016" name="Nat. Commun.">
        <title>Thousands of microbial genomes shed light on interconnected biogeochemical processes in an aquifer system.</title>
        <authorList>
            <person name="Anantharaman K."/>
            <person name="Brown C.T."/>
            <person name="Hug L.A."/>
            <person name="Sharon I."/>
            <person name="Castelle C.J."/>
            <person name="Probst A.J."/>
            <person name="Thomas B.C."/>
            <person name="Singh A."/>
            <person name="Wilkins M.J."/>
            <person name="Karaoz U."/>
            <person name="Brodie E.L."/>
            <person name="Williams K.H."/>
            <person name="Hubbard S.S."/>
            <person name="Banfield J.F."/>
        </authorList>
    </citation>
    <scope>NUCLEOTIDE SEQUENCE [LARGE SCALE GENOMIC DNA]</scope>
</reference>
<accession>A0A1G1Z5Q6</accession>